<keyword evidence="6" id="KW-0472">Membrane</keyword>
<dbReference type="GO" id="GO:0006805">
    <property type="term" value="P:xenobiotic metabolic process"/>
    <property type="evidence" value="ECO:0007669"/>
    <property type="project" value="TreeGrafter"/>
</dbReference>
<dbReference type="InterPro" id="IPR036396">
    <property type="entry name" value="Cyt_P450_sf"/>
</dbReference>
<keyword evidence="3 7" id="KW-0479">Metal-binding</keyword>
<dbReference type="InterPro" id="IPR001128">
    <property type="entry name" value="Cyt_P450"/>
</dbReference>
<dbReference type="InterPro" id="IPR050182">
    <property type="entry name" value="Cytochrome_P450_fam2"/>
</dbReference>
<keyword evidence="10" id="KW-1185">Reference proteome</keyword>
<dbReference type="PANTHER" id="PTHR24300">
    <property type="entry name" value="CYTOCHROME P450 508A4-RELATED"/>
    <property type="match status" value="1"/>
</dbReference>
<dbReference type="Pfam" id="PF00067">
    <property type="entry name" value="p450"/>
    <property type="match status" value="1"/>
</dbReference>
<organism evidence="9 10">
    <name type="scientific">Patella caerulea</name>
    <name type="common">Rayed Mediterranean limpet</name>
    <dbReference type="NCBI Taxonomy" id="87958"/>
    <lineage>
        <taxon>Eukaryota</taxon>
        <taxon>Metazoa</taxon>
        <taxon>Spiralia</taxon>
        <taxon>Lophotrochozoa</taxon>
        <taxon>Mollusca</taxon>
        <taxon>Gastropoda</taxon>
        <taxon>Patellogastropoda</taxon>
        <taxon>Patelloidea</taxon>
        <taxon>Patellidae</taxon>
        <taxon>Patella</taxon>
    </lineage>
</organism>
<dbReference type="EMBL" id="JAZGQO010000015">
    <property type="protein sequence ID" value="KAK6169260.1"/>
    <property type="molecule type" value="Genomic_DNA"/>
</dbReference>
<name>A0AAN8IYH0_PATCE</name>
<comment type="cofactor">
    <cofactor evidence="7">
        <name>heme</name>
        <dbReference type="ChEBI" id="CHEBI:30413"/>
    </cofactor>
</comment>
<dbReference type="PANTHER" id="PTHR24300:SF403">
    <property type="entry name" value="CYTOCHROME P450 306A1"/>
    <property type="match status" value="1"/>
</dbReference>
<dbReference type="SUPFAM" id="SSF48264">
    <property type="entry name" value="Cytochrome P450"/>
    <property type="match status" value="1"/>
</dbReference>
<evidence type="ECO:0000256" key="3">
    <source>
        <dbReference type="ARBA" id="ARBA00022723"/>
    </source>
</evidence>
<dbReference type="GO" id="GO:0005737">
    <property type="term" value="C:cytoplasm"/>
    <property type="evidence" value="ECO:0007669"/>
    <property type="project" value="TreeGrafter"/>
</dbReference>
<dbReference type="GO" id="GO:0016712">
    <property type="term" value="F:oxidoreductase activity, acting on paired donors, with incorporation or reduction of molecular oxygen, reduced flavin or flavoprotein as one donor, and incorporation of one atom of oxygen"/>
    <property type="evidence" value="ECO:0007669"/>
    <property type="project" value="InterPro"/>
</dbReference>
<dbReference type="Proteomes" id="UP001347796">
    <property type="component" value="Unassembled WGS sequence"/>
</dbReference>
<evidence type="ECO:0000256" key="8">
    <source>
        <dbReference type="RuleBase" id="RU000461"/>
    </source>
</evidence>
<dbReference type="GO" id="GO:0016020">
    <property type="term" value="C:membrane"/>
    <property type="evidence" value="ECO:0007669"/>
    <property type="project" value="UniProtKB-SubCell"/>
</dbReference>
<dbReference type="Gene3D" id="1.10.630.10">
    <property type="entry name" value="Cytochrome P450"/>
    <property type="match status" value="1"/>
</dbReference>
<dbReference type="PRINTS" id="PR00385">
    <property type="entry name" value="P450"/>
</dbReference>
<evidence type="ECO:0000313" key="9">
    <source>
        <dbReference type="EMBL" id="KAK6169260.1"/>
    </source>
</evidence>
<dbReference type="GO" id="GO:0020037">
    <property type="term" value="F:heme binding"/>
    <property type="evidence" value="ECO:0007669"/>
    <property type="project" value="InterPro"/>
</dbReference>
<feature type="binding site" description="axial binding residue" evidence="7">
    <location>
        <position position="463"/>
    </location>
    <ligand>
        <name>heme</name>
        <dbReference type="ChEBI" id="CHEBI:30413"/>
    </ligand>
    <ligandPart>
        <name>Fe</name>
        <dbReference type="ChEBI" id="CHEBI:18248"/>
    </ligandPart>
</feature>
<comment type="caution">
    <text evidence="9">The sequence shown here is derived from an EMBL/GenBank/DDBJ whole genome shotgun (WGS) entry which is preliminary data.</text>
</comment>
<evidence type="ECO:0000313" key="10">
    <source>
        <dbReference type="Proteomes" id="UP001347796"/>
    </source>
</evidence>
<dbReference type="InterPro" id="IPR002401">
    <property type="entry name" value="Cyt_P450_E_grp-I"/>
</dbReference>
<evidence type="ECO:0000256" key="7">
    <source>
        <dbReference type="PIRSR" id="PIRSR602401-1"/>
    </source>
</evidence>
<comment type="similarity">
    <text evidence="2 8">Belongs to the cytochrome P450 family.</text>
</comment>
<sequence>MAGVLTKLQDMFQNITLDDIKEFCKNTVNLRTFLVFGVCSGLWLLMRKPRGIPPGPRFTLPFVGDLLSLDGGDGDVRISTRKLRKQYGDIFSVYFGPKLFIFINGYDLIKEALVKRADVFSNRPPMFINDILARKKGIVFSSGKLWKEQRKFALETLREFGFGRTVLEDKILEEIGYYVEGIGKHNGKAFNMRRLTQASVSNVISSIVYGQRFDYGDPVFNNFVEKFEEIFAVAGFVGLLNFLPILRFLPGDFFKFKRTMRNSQGIDRIIIEPSIKDHLKNYDENNTNDFISSYIKEMKRVEETGEESTIDKDNLIRSVKDLFVAGTETTSTTIQWTILYLLHNPDVQARCYKEIQDVVGSGRLPSIADRSDMPYIQAALHEVLRISNIVVTGTPHTVDEDVIFHGYVIPKHTVVFANLDSVLADDTVWGDAGVFRPERFLDENGQLVKREEFIPFSIGRRACLGESLAKMELFLFMTTLIQRFEFKPVDPDNLPTLKGVIGITHTPTQYEVIAAPR</sequence>
<reference evidence="9 10" key="1">
    <citation type="submission" date="2024-01" db="EMBL/GenBank/DDBJ databases">
        <title>The genome of the rayed Mediterranean limpet Patella caerulea (Linnaeus, 1758).</title>
        <authorList>
            <person name="Anh-Thu Weber A."/>
            <person name="Halstead-Nussloch G."/>
        </authorList>
    </citation>
    <scope>NUCLEOTIDE SEQUENCE [LARGE SCALE GENOMIC DNA]</scope>
    <source>
        <strain evidence="9">AATW-2023a</strain>
        <tissue evidence="9">Whole specimen</tissue>
    </source>
</reference>
<comment type="subcellular location">
    <subcellularLocation>
        <location evidence="1">Membrane</location>
    </subcellularLocation>
</comment>
<proteinExistence type="inferred from homology"/>
<accession>A0AAN8IYH0</accession>
<dbReference type="GO" id="GO:0006082">
    <property type="term" value="P:organic acid metabolic process"/>
    <property type="evidence" value="ECO:0007669"/>
    <property type="project" value="TreeGrafter"/>
</dbReference>
<dbReference type="PRINTS" id="PR01686">
    <property type="entry name" value="EP450ICYP2D"/>
</dbReference>
<dbReference type="InterPro" id="IPR017972">
    <property type="entry name" value="Cyt_P450_CS"/>
</dbReference>
<keyword evidence="5 7" id="KW-0408">Iron</keyword>
<protein>
    <recommendedName>
        <fullName evidence="11">Cytochrome P450</fullName>
    </recommendedName>
</protein>
<evidence type="ECO:0000256" key="2">
    <source>
        <dbReference type="ARBA" id="ARBA00010617"/>
    </source>
</evidence>
<evidence type="ECO:0000256" key="1">
    <source>
        <dbReference type="ARBA" id="ARBA00004370"/>
    </source>
</evidence>
<dbReference type="PROSITE" id="PS00086">
    <property type="entry name" value="CYTOCHROME_P450"/>
    <property type="match status" value="1"/>
</dbReference>
<evidence type="ECO:0000256" key="5">
    <source>
        <dbReference type="ARBA" id="ARBA00023004"/>
    </source>
</evidence>
<dbReference type="AlphaFoldDB" id="A0AAN8IYH0"/>
<gene>
    <name evidence="9" type="ORF">SNE40_020342</name>
</gene>
<dbReference type="PRINTS" id="PR00463">
    <property type="entry name" value="EP450I"/>
</dbReference>
<evidence type="ECO:0000256" key="6">
    <source>
        <dbReference type="ARBA" id="ARBA00023136"/>
    </source>
</evidence>
<evidence type="ECO:0000256" key="4">
    <source>
        <dbReference type="ARBA" id="ARBA00023002"/>
    </source>
</evidence>
<dbReference type="InterPro" id="IPR008069">
    <property type="entry name" value="Cyt_P450_E_grp-I_CYP2D-like"/>
</dbReference>
<keyword evidence="4 8" id="KW-0560">Oxidoreductase</keyword>
<keyword evidence="7 8" id="KW-0349">Heme</keyword>
<dbReference type="GO" id="GO:0008395">
    <property type="term" value="F:steroid hydroxylase activity"/>
    <property type="evidence" value="ECO:0007669"/>
    <property type="project" value="TreeGrafter"/>
</dbReference>
<dbReference type="FunFam" id="1.10.630.10:FF:000004">
    <property type="entry name" value="cytochrome P450 2D15 isoform X1"/>
    <property type="match status" value="1"/>
</dbReference>
<dbReference type="GO" id="GO:0005506">
    <property type="term" value="F:iron ion binding"/>
    <property type="evidence" value="ECO:0007669"/>
    <property type="project" value="InterPro"/>
</dbReference>
<evidence type="ECO:0008006" key="11">
    <source>
        <dbReference type="Google" id="ProtNLM"/>
    </source>
</evidence>
<keyword evidence="8" id="KW-0503">Monooxygenase</keyword>